<dbReference type="EMBL" id="PDCJ01000001">
    <property type="protein sequence ID" value="PEG31077.1"/>
    <property type="molecule type" value="Genomic_DNA"/>
</dbReference>
<proteinExistence type="predicted"/>
<evidence type="ECO:0000313" key="5">
    <source>
        <dbReference type="EMBL" id="VCT84538.1"/>
    </source>
</evidence>
<evidence type="ECO:0000313" key="7">
    <source>
        <dbReference type="Proteomes" id="UP000431451"/>
    </source>
</evidence>
<sequence length="153" mass="17678">MNEKFNFSGIEDIEAEEKRLYAEYKKKLKELKKVKKEKSTGTPVFTKGLLPIYVLYILSLGATNGNEISHKIGQRTNGKWVPSTGGIYPLLKRLESDGLIDGEWDDLDKKFQKTYSLTEKGFKEFKSKKVILKSKIEESLDVFNIIYKDLYIK</sequence>
<protein>
    <submittedName>
        <fullName evidence="3 4">Transcriptional regulator</fullName>
    </submittedName>
    <submittedName>
        <fullName evidence="5">Transcriptional regulator YqjI</fullName>
    </submittedName>
</protein>
<dbReference type="AlphaFoldDB" id="A0A2A7MHS8"/>
<feature type="coiled-coil region" evidence="1">
    <location>
        <begin position="10"/>
        <end position="37"/>
    </location>
</feature>
<gene>
    <name evidence="5" type="primary">yqjI</name>
    <name evidence="3" type="ORF">CNEO_43220</name>
    <name evidence="5" type="ORF">CNEONATNEC25_02138</name>
    <name evidence="4" type="ORF">CQ394_04955</name>
</gene>
<evidence type="ECO:0000313" key="4">
    <source>
        <dbReference type="EMBL" id="PEG31077.1"/>
    </source>
</evidence>
<dbReference type="InterPro" id="IPR005149">
    <property type="entry name" value="Tscrpt_reg_PadR_N"/>
</dbReference>
<feature type="domain" description="Transcription regulator PadR N-terminal" evidence="2">
    <location>
        <begin position="54"/>
        <end position="126"/>
    </location>
</feature>
<dbReference type="RefSeq" id="WP_058295240.1">
    <property type="nucleotide sequence ID" value="NZ_CAKJVE010000004.1"/>
</dbReference>
<dbReference type="InterPro" id="IPR036390">
    <property type="entry name" value="WH_DNA-bd_sf"/>
</dbReference>
<dbReference type="EMBL" id="CAKJVE010000004">
    <property type="protein sequence ID" value="CAG9707768.1"/>
    <property type="molecule type" value="Genomic_DNA"/>
</dbReference>
<reference evidence="5 7" key="2">
    <citation type="submission" date="2018-06" db="EMBL/GenBank/DDBJ databases">
        <authorList>
            <consortium name="IHU Genomes"/>
        </authorList>
    </citation>
    <scope>NUCLEOTIDE SEQUENCE [LARGE SCALE GENOMIC DNA]</scope>
    <source>
        <strain evidence="5 7">NEC25</strain>
    </source>
</reference>
<dbReference type="Gene3D" id="1.10.10.10">
    <property type="entry name" value="Winged helix-like DNA-binding domain superfamily/Winged helix DNA-binding domain"/>
    <property type="match status" value="1"/>
</dbReference>
<dbReference type="Pfam" id="PF03551">
    <property type="entry name" value="PadR"/>
    <property type="match status" value="1"/>
</dbReference>
<dbReference type="PANTHER" id="PTHR43252:SF2">
    <property type="entry name" value="TRANSCRIPTION REGULATOR, PADR-LIKE FAMILY"/>
    <property type="match status" value="1"/>
</dbReference>
<keyword evidence="1" id="KW-0175">Coiled coil</keyword>
<organism evidence="4 6">
    <name type="scientific">Clostridium neonatale</name>
    <dbReference type="NCBI Taxonomy" id="137838"/>
    <lineage>
        <taxon>Bacteria</taxon>
        <taxon>Bacillati</taxon>
        <taxon>Bacillota</taxon>
        <taxon>Clostridia</taxon>
        <taxon>Eubacteriales</taxon>
        <taxon>Clostridiaceae</taxon>
        <taxon>Clostridium</taxon>
    </lineage>
</organism>
<keyword evidence="6" id="KW-1185">Reference proteome</keyword>
<dbReference type="GeneID" id="68877518"/>
<dbReference type="EMBL" id="UWJD01000001">
    <property type="protein sequence ID" value="VCT84538.1"/>
    <property type="molecule type" value="Genomic_DNA"/>
</dbReference>
<dbReference type="STRING" id="137838.GCA_001458595_02457"/>
<evidence type="ECO:0000313" key="6">
    <source>
        <dbReference type="Proteomes" id="UP000220840"/>
    </source>
</evidence>
<dbReference type="Proteomes" id="UP000431451">
    <property type="component" value="Unassembled WGS sequence"/>
</dbReference>
<dbReference type="Proteomes" id="UP000789738">
    <property type="component" value="Unassembled WGS sequence"/>
</dbReference>
<dbReference type="Proteomes" id="UP000220840">
    <property type="component" value="Unassembled WGS sequence"/>
</dbReference>
<evidence type="ECO:0000259" key="2">
    <source>
        <dbReference type="Pfam" id="PF03551"/>
    </source>
</evidence>
<reference evidence="4 6" key="1">
    <citation type="submission" date="2017-10" db="EMBL/GenBank/DDBJ databases">
        <title>Effective Description of Clostridium neonatale sp. nov. linked to necrotizing enterocolitis in neonates and a clarification of species assignable to the genus Clostridium (Prazmowski 1880) emend. Lawson and Rainey 2016.</title>
        <authorList>
            <person name="Bernard K."/>
            <person name="Burdz T."/>
            <person name="Wiebe D."/>
            <person name="Balcewich B."/>
            <person name="Alfa M."/>
            <person name="Bernier A.-M."/>
        </authorList>
    </citation>
    <scope>NUCLEOTIDE SEQUENCE [LARGE SCALE GENOMIC DNA]</scope>
    <source>
        <strain evidence="4 6">LCDC99A005</strain>
    </source>
</reference>
<name>A0A2A7MHS8_9CLOT</name>
<evidence type="ECO:0000256" key="1">
    <source>
        <dbReference type="SAM" id="Coils"/>
    </source>
</evidence>
<dbReference type="InterPro" id="IPR036388">
    <property type="entry name" value="WH-like_DNA-bd_sf"/>
</dbReference>
<dbReference type="SUPFAM" id="SSF46785">
    <property type="entry name" value="Winged helix' DNA-binding domain"/>
    <property type="match status" value="1"/>
</dbReference>
<evidence type="ECO:0000313" key="3">
    <source>
        <dbReference type="EMBL" id="CAG9707768.1"/>
    </source>
</evidence>
<dbReference type="OrthoDB" id="1683430at2"/>
<dbReference type="PANTHER" id="PTHR43252">
    <property type="entry name" value="TRANSCRIPTIONAL REGULATOR YQJI"/>
    <property type="match status" value="1"/>
</dbReference>
<reference evidence="3" key="3">
    <citation type="submission" date="2021-10" db="EMBL/GenBank/DDBJ databases">
        <authorList>
            <person name="Mesa V."/>
        </authorList>
    </citation>
    <scope>NUCLEOTIDE SEQUENCE</scope>
    <source>
        <strain evidence="3">CC3_PB</strain>
    </source>
</reference>
<accession>A0A2A7MHS8</accession>